<dbReference type="InterPro" id="IPR003602">
    <property type="entry name" value="Topo_IA_DNA-bd_dom"/>
</dbReference>
<dbReference type="PANTHER" id="PTHR11390">
    <property type="entry name" value="PROKARYOTIC DNA TOPOISOMERASE"/>
    <property type="match status" value="1"/>
</dbReference>
<dbReference type="EC" id="5.6.2.1" evidence="3"/>
<keyword evidence="14" id="KW-1185">Reference proteome</keyword>
<dbReference type="InterPro" id="IPR013824">
    <property type="entry name" value="Topo_IA_cen_sub1"/>
</dbReference>
<feature type="domain" description="Toprim" evidence="11">
    <location>
        <begin position="5"/>
        <end position="148"/>
    </location>
</feature>
<keyword evidence="5" id="KW-0238">DNA-binding</keyword>
<evidence type="ECO:0000256" key="1">
    <source>
        <dbReference type="ARBA" id="ARBA00000213"/>
    </source>
</evidence>
<dbReference type="InterPro" id="IPR013497">
    <property type="entry name" value="Topo_IA_cen"/>
</dbReference>
<gene>
    <name evidence="13" type="ORF">QOZ93_001727</name>
</gene>
<dbReference type="InterPro" id="IPR023405">
    <property type="entry name" value="Topo_IA_core_domain"/>
</dbReference>
<reference evidence="13 14" key="1">
    <citation type="submission" date="2023-07" db="EMBL/GenBank/DDBJ databases">
        <title>Genomic Encyclopedia of Type Strains, Phase IV (KMG-IV): sequencing the most valuable type-strain genomes for metagenomic binning, comparative biology and taxonomic classification.</title>
        <authorList>
            <person name="Goeker M."/>
        </authorList>
    </citation>
    <scope>NUCLEOTIDE SEQUENCE [LARGE SCALE GENOMIC DNA]</scope>
    <source>
        <strain evidence="13 14">DSM 1400</strain>
    </source>
</reference>
<dbReference type="PROSITE" id="PS52039">
    <property type="entry name" value="TOPO_IA_2"/>
    <property type="match status" value="1"/>
</dbReference>
<evidence type="ECO:0000313" key="13">
    <source>
        <dbReference type="EMBL" id="MDQ0479984.1"/>
    </source>
</evidence>
<dbReference type="InterPro" id="IPR023406">
    <property type="entry name" value="Topo_IA_AS"/>
</dbReference>
<dbReference type="Gene3D" id="3.40.50.140">
    <property type="match status" value="1"/>
</dbReference>
<evidence type="ECO:0000256" key="6">
    <source>
        <dbReference type="ARBA" id="ARBA00023235"/>
    </source>
</evidence>
<evidence type="ECO:0000256" key="10">
    <source>
        <dbReference type="ARBA" id="ARBA00032877"/>
    </source>
</evidence>
<dbReference type="InterPro" id="IPR006171">
    <property type="entry name" value="TOPRIM_dom"/>
</dbReference>
<comment type="caution">
    <text evidence="13">The sequence shown here is derived from an EMBL/GenBank/DDBJ whole genome shotgun (WGS) entry which is preliminary data.</text>
</comment>
<evidence type="ECO:0000259" key="12">
    <source>
        <dbReference type="PROSITE" id="PS52039"/>
    </source>
</evidence>
<dbReference type="InterPro" id="IPR034144">
    <property type="entry name" value="TOPRIM_TopoIII"/>
</dbReference>
<dbReference type="CDD" id="cd00186">
    <property type="entry name" value="TOP1Ac"/>
    <property type="match status" value="1"/>
</dbReference>
<evidence type="ECO:0000256" key="7">
    <source>
        <dbReference type="ARBA" id="ARBA00030003"/>
    </source>
</evidence>
<dbReference type="PANTHER" id="PTHR11390:SF21">
    <property type="entry name" value="DNA TOPOISOMERASE 3-ALPHA"/>
    <property type="match status" value="1"/>
</dbReference>
<evidence type="ECO:0000256" key="3">
    <source>
        <dbReference type="ARBA" id="ARBA00012891"/>
    </source>
</evidence>
<dbReference type="SMART" id="SM00493">
    <property type="entry name" value="TOPRIM"/>
    <property type="match status" value="1"/>
</dbReference>
<evidence type="ECO:0000256" key="2">
    <source>
        <dbReference type="ARBA" id="ARBA00009446"/>
    </source>
</evidence>
<dbReference type="SMART" id="SM00437">
    <property type="entry name" value="TOP1Ac"/>
    <property type="match status" value="1"/>
</dbReference>
<dbReference type="Gene3D" id="1.10.460.10">
    <property type="entry name" value="Topoisomerase I, domain 2"/>
    <property type="match status" value="1"/>
</dbReference>
<dbReference type="PROSITE" id="PS00396">
    <property type="entry name" value="TOPO_IA_1"/>
    <property type="match status" value="1"/>
</dbReference>
<dbReference type="PROSITE" id="PS50880">
    <property type="entry name" value="TOPRIM"/>
    <property type="match status" value="1"/>
</dbReference>
<dbReference type="Gene3D" id="1.10.290.10">
    <property type="entry name" value="Topoisomerase I, domain 4"/>
    <property type="match status" value="1"/>
</dbReference>
<dbReference type="InterPro" id="IPR003601">
    <property type="entry name" value="Topo_IA_2"/>
</dbReference>
<dbReference type="CDD" id="cd03362">
    <property type="entry name" value="TOPRIM_TopoIA_TopoIII"/>
    <property type="match status" value="1"/>
</dbReference>
<dbReference type="InterPro" id="IPR013826">
    <property type="entry name" value="Topo_IA_cen_sub3"/>
</dbReference>
<dbReference type="EMBL" id="JAUSWN010000013">
    <property type="protein sequence ID" value="MDQ0479984.1"/>
    <property type="molecule type" value="Genomic_DNA"/>
</dbReference>
<dbReference type="GO" id="GO:0003917">
    <property type="term" value="F:DNA topoisomerase type I (single strand cut, ATP-independent) activity"/>
    <property type="evidence" value="ECO:0007669"/>
    <property type="project" value="UniProtKB-EC"/>
</dbReference>
<protein>
    <recommendedName>
        <fullName evidence="3">DNA topoisomerase</fullName>
        <ecNumber evidence="3">5.6.2.1</ecNumber>
    </recommendedName>
    <alternativeName>
        <fullName evidence="10">Omega-protein</fullName>
    </alternativeName>
    <alternativeName>
        <fullName evidence="9">Relaxing enzyme</fullName>
    </alternativeName>
    <alternativeName>
        <fullName evidence="7">Swivelase</fullName>
    </alternativeName>
    <alternativeName>
        <fullName evidence="8">Untwisting enzyme</fullName>
    </alternativeName>
</protein>
<dbReference type="Proteomes" id="UP001224418">
    <property type="component" value="Unassembled WGS sequence"/>
</dbReference>
<accession>A0ABU0JSG2</accession>
<dbReference type="PRINTS" id="PR00417">
    <property type="entry name" value="PRTPISMRASEI"/>
</dbReference>
<comment type="similarity">
    <text evidence="2">Belongs to the type IA topoisomerase family.</text>
</comment>
<organism evidence="13 14">
    <name type="scientific">Hathewaya limosa</name>
    <name type="common">Clostridium limosum</name>
    <dbReference type="NCBI Taxonomy" id="1536"/>
    <lineage>
        <taxon>Bacteria</taxon>
        <taxon>Bacillati</taxon>
        <taxon>Bacillota</taxon>
        <taxon>Clostridia</taxon>
        <taxon>Eubacteriales</taxon>
        <taxon>Clostridiaceae</taxon>
        <taxon>Hathewaya</taxon>
    </lineage>
</organism>
<feature type="domain" description="Topo IA-type catalytic" evidence="12">
    <location>
        <begin position="165"/>
        <end position="605"/>
    </location>
</feature>
<dbReference type="SUPFAM" id="SSF56712">
    <property type="entry name" value="Prokaryotic type I DNA topoisomerase"/>
    <property type="match status" value="1"/>
</dbReference>
<sequence length="629" mass="72452">MILMKTLILAEKPSVGRNIAEALNCKKKGDGYLEGESYIITWAFGHLLTLYDCKDYDEKLALWSFDNFPYIPEEFKYKIKNDSKVRNKVDAGAQKQLGVIKKLVEREDVERVISATDFDREGETIALLIFNYIKVKKPIYRILINEWTPDEIKRGLENLKKNEEMKLLQDAGMSRQITDWVIGINFTSMATLKYCRGKGNLLNIGRVLLPTLKMIYDRDMKIKNFKVEQFFELYADFGAKNGEYKGKFFHNKLDKFPKKESVERLKKELKDREGQITEKKIELKKEYPAALFNLTNLQGYITSKYKGWTADKVLKVAQSLYEKKFITYPRTSSTALEESLKDKAEKVLNSVKRGLAFEDEIKFSVTKKVFNNAKVESHSAIIPTYITPKSLSEDEVKVYKAIKNRFISQFMEPAEFEHTEIITTIQGDKFDRLFSTKGKILKKQGWLKLDGVDKKDELLPSVEKGEKVDVLELKIKSKKTKPPAHHTEKTLLKAMETCGKNNDSNDDDKEETSLEVLSGYSIGTAATRAEIINKLKYAGYVEPKGKSLLITERGLRLIHSFPVKELLDTDYTGRMEKALADMERGSMGKDVFLKYIFKFTRSGVERIKRGPRVIICDSRENQKEETKIN</sequence>
<dbReference type="SMART" id="SM00436">
    <property type="entry name" value="TOP1Bc"/>
    <property type="match status" value="1"/>
</dbReference>
<proteinExistence type="inferred from homology"/>
<keyword evidence="4" id="KW-0799">Topoisomerase</keyword>
<name>A0ABU0JSG2_HATLI</name>
<keyword evidence="6 13" id="KW-0413">Isomerase</keyword>
<evidence type="ECO:0000313" key="14">
    <source>
        <dbReference type="Proteomes" id="UP001224418"/>
    </source>
</evidence>
<dbReference type="InterPro" id="IPR013825">
    <property type="entry name" value="Topo_IA_cen_sub2"/>
</dbReference>
<evidence type="ECO:0000256" key="5">
    <source>
        <dbReference type="ARBA" id="ARBA00023125"/>
    </source>
</evidence>
<dbReference type="Pfam" id="PF01751">
    <property type="entry name" value="Toprim"/>
    <property type="match status" value="1"/>
</dbReference>
<dbReference type="Gene3D" id="2.70.20.10">
    <property type="entry name" value="Topoisomerase I, domain 3"/>
    <property type="match status" value="1"/>
</dbReference>
<evidence type="ECO:0000259" key="11">
    <source>
        <dbReference type="PROSITE" id="PS50880"/>
    </source>
</evidence>
<dbReference type="InterPro" id="IPR000380">
    <property type="entry name" value="Topo_IA"/>
</dbReference>
<dbReference type="Pfam" id="PF01131">
    <property type="entry name" value="Topoisom_bac"/>
    <property type="match status" value="1"/>
</dbReference>
<comment type="catalytic activity">
    <reaction evidence="1">
        <text>ATP-independent breakage of single-stranded DNA, followed by passage and rejoining.</text>
        <dbReference type="EC" id="5.6.2.1"/>
    </reaction>
</comment>
<evidence type="ECO:0000256" key="9">
    <source>
        <dbReference type="ARBA" id="ARBA00032235"/>
    </source>
</evidence>
<evidence type="ECO:0000256" key="8">
    <source>
        <dbReference type="ARBA" id="ARBA00031985"/>
    </source>
</evidence>
<evidence type="ECO:0000256" key="4">
    <source>
        <dbReference type="ARBA" id="ARBA00023029"/>
    </source>
</evidence>